<keyword evidence="5" id="KW-0413">Isomerase</keyword>
<dbReference type="GO" id="GO:0004300">
    <property type="term" value="F:enoyl-CoA hydratase activity"/>
    <property type="evidence" value="ECO:0007669"/>
    <property type="project" value="UniProtKB-EC"/>
</dbReference>
<evidence type="ECO:0000313" key="7">
    <source>
        <dbReference type="Proteomes" id="UP000593663"/>
    </source>
</evidence>
<dbReference type="InterPro" id="IPR001753">
    <property type="entry name" value="Enoyl-CoA_hydra/iso"/>
</dbReference>
<dbReference type="EC" id="4.2.1.17" evidence="4"/>
<accession>A0A292ZI80</accession>
<protein>
    <submittedName>
        <fullName evidence="4 5">Enoyl-CoA hydratase</fullName>
        <ecNumber evidence="4">4.2.1.17</ecNumber>
    </submittedName>
</protein>
<reference evidence="4" key="3">
    <citation type="submission" date="2017-10" db="EMBL/GenBank/DDBJ databases">
        <title>Bioaugmenting a lab-scale membrane bioreactor with Sphingobium fuliginis OMI to degrade 4-tert-butylphenol.</title>
        <authorList>
            <person name="Takada K."/>
            <person name="Shiba T."/>
            <person name="Soda S."/>
            <person name="Inoue D."/>
            <person name="Miyake M."/>
            <person name="Eguchi M."/>
            <person name="Ike M."/>
        </authorList>
    </citation>
    <scope>NUCLEOTIDE SEQUENCE</scope>
    <source>
        <strain evidence="4">OMI</strain>
    </source>
</reference>
<dbReference type="FunFam" id="3.90.226.10:FF:000009">
    <property type="entry name" value="Carnitinyl-CoA dehydratase"/>
    <property type="match status" value="1"/>
</dbReference>
<dbReference type="GO" id="GO:0016853">
    <property type="term" value="F:isomerase activity"/>
    <property type="evidence" value="ECO:0007669"/>
    <property type="project" value="UniProtKB-KW"/>
</dbReference>
<dbReference type="PANTHER" id="PTHR11941:SF54">
    <property type="entry name" value="ENOYL-COA HYDRATASE, MITOCHONDRIAL"/>
    <property type="match status" value="1"/>
</dbReference>
<dbReference type="GO" id="GO:0006635">
    <property type="term" value="P:fatty acid beta-oxidation"/>
    <property type="evidence" value="ECO:0007669"/>
    <property type="project" value="TreeGrafter"/>
</dbReference>
<name>A0A292ZI80_SPHSA</name>
<reference evidence="4 6" key="1">
    <citation type="journal article" date="2013" name="Biodegradation">
        <title>Occurrence of 4-tert-butylphenol (4-t-BP) biodegradation in an aquatic sample caused by the presence of Spirodela polyrrhiza and isolation of a 4-t-BP-utilizing bacterium.</title>
        <authorList>
            <person name="Ogata Y."/>
            <person name="Toyama T."/>
            <person name="Yu N."/>
            <person name="Wang X."/>
            <person name="Sei K."/>
            <person name="Ike M."/>
        </authorList>
    </citation>
    <scope>NUCLEOTIDE SEQUENCE [LARGE SCALE GENOMIC DNA]</scope>
    <source>
        <strain evidence="4 6">OMI</strain>
    </source>
</reference>
<gene>
    <name evidence="5" type="ORF">H5V43_00830</name>
    <name evidence="4" type="ORF">SFOMI_3117</name>
</gene>
<dbReference type="SUPFAM" id="SSF52096">
    <property type="entry name" value="ClpP/crotonase"/>
    <property type="match status" value="1"/>
</dbReference>
<evidence type="ECO:0000256" key="3">
    <source>
        <dbReference type="RuleBase" id="RU003707"/>
    </source>
</evidence>
<dbReference type="Gene3D" id="3.90.226.10">
    <property type="entry name" value="2-enoyl-CoA Hydratase, Chain A, domain 1"/>
    <property type="match status" value="1"/>
</dbReference>
<comment type="similarity">
    <text evidence="1 3">Belongs to the enoyl-CoA hydratase/isomerase family.</text>
</comment>
<dbReference type="CDD" id="cd06558">
    <property type="entry name" value="crotonase-like"/>
    <property type="match status" value="1"/>
</dbReference>
<organism evidence="4 6">
    <name type="scientific">Sphingobium fuliginis (strain ATCC 27551)</name>
    <dbReference type="NCBI Taxonomy" id="336203"/>
    <lineage>
        <taxon>Bacteria</taxon>
        <taxon>Pseudomonadati</taxon>
        <taxon>Pseudomonadota</taxon>
        <taxon>Alphaproteobacteria</taxon>
        <taxon>Sphingomonadales</taxon>
        <taxon>Sphingomonadaceae</taxon>
        <taxon>Sphingobium</taxon>
    </lineage>
</organism>
<dbReference type="Proteomes" id="UP000221538">
    <property type="component" value="Unassembled WGS sequence"/>
</dbReference>
<dbReference type="InterPro" id="IPR029045">
    <property type="entry name" value="ClpP/crotonase-like_dom_sf"/>
</dbReference>
<reference evidence="4" key="4">
    <citation type="submission" date="2017-10" db="EMBL/GenBank/DDBJ databases">
        <authorList>
            <person name="Banno H."/>
            <person name="Chua N.-H."/>
        </authorList>
    </citation>
    <scope>NUCLEOTIDE SEQUENCE</scope>
    <source>
        <strain evidence="4">OMI</strain>
    </source>
</reference>
<reference evidence="7" key="5">
    <citation type="submission" date="2020-08" db="EMBL/GenBank/DDBJ databases">
        <title>Complete genome sequence of Sphingobium barthaii strain KK22, a high-molecular-weight polycyclic aromatic hydrocarbon-degrading soil bacterium.</title>
        <authorList>
            <person name="Mori J.F."/>
            <person name="Kanaly R.A."/>
        </authorList>
    </citation>
    <scope>NUCLEOTIDE SEQUENCE [LARGE SCALE GENOMIC DNA]</scope>
    <source>
        <strain evidence="7">KK22</strain>
    </source>
</reference>
<dbReference type="EMBL" id="BEWI01000032">
    <property type="protein sequence ID" value="GAY22560.1"/>
    <property type="molecule type" value="Genomic_DNA"/>
</dbReference>
<dbReference type="KEGG" id="sbar:H5V43_00830"/>
<dbReference type="RefSeq" id="WP_025547197.1">
    <property type="nucleotide sequence ID" value="NZ_BATN01000008.1"/>
</dbReference>
<dbReference type="EMBL" id="CP060035">
    <property type="protein sequence ID" value="QOT71758.1"/>
    <property type="molecule type" value="Genomic_DNA"/>
</dbReference>
<dbReference type="Pfam" id="PF00378">
    <property type="entry name" value="ECH_1"/>
    <property type="match status" value="1"/>
</dbReference>
<dbReference type="FunFam" id="1.10.12.10:FF:000001">
    <property type="entry name" value="Probable enoyl-CoA hydratase, mitochondrial"/>
    <property type="match status" value="1"/>
</dbReference>
<evidence type="ECO:0000256" key="1">
    <source>
        <dbReference type="ARBA" id="ARBA00005254"/>
    </source>
</evidence>
<evidence type="ECO:0000256" key="2">
    <source>
        <dbReference type="ARBA" id="ARBA00023239"/>
    </source>
</evidence>
<sequence length="269" mass="28918">MAHELSFDGLETVRLDHPGDHMLRITLARAGRGNSLNTRMGEELVRIFGALEAKPSLYRCIILTAEGDRIFCAGADLKERNGMDDAAFQEQHYLFERMVRAISDCPIPTIAVVNGAALAGGLELMLGCDFAYAADHARFGFPEVMRGIMPGGGGTQHLARIVGAPRAKELILSGAIFGAAEALEWGLVNKIMPGAAIMAAALETAATICANAPIAIAQAKKSIGFGLQMDLRTGLFFEVEAYSRLIGTEDRREGIAAFNEKRPPVFQGR</sequence>
<dbReference type="InterPro" id="IPR018376">
    <property type="entry name" value="Enoyl-CoA_hyd/isom_CS"/>
</dbReference>
<dbReference type="Proteomes" id="UP000593663">
    <property type="component" value="Chromosome 1"/>
</dbReference>
<reference evidence="5" key="6">
    <citation type="journal article" date="2021" name="Microbiol. Resour. Announc.">
        <title>Complete Genome Sequence of Sphingobium barthaii KK22, a High-Molecular-Weight Polycyclic Aromatic Hydrocarbon-Degrading Soil Bacterium.</title>
        <authorList>
            <person name="Mori J.F."/>
            <person name="Kanaly R.A."/>
        </authorList>
    </citation>
    <scope>NUCLEOTIDE SEQUENCE</scope>
    <source>
        <strain evidence="5">KK22</strain>
    </source>
</reference>
<dbReference type="AlphaFoldDB" id="A0A292ZI80"/>
<proteinExistence type="inferred from homology"/>
<dbReference type="PANTHER" id="PTHR11941">
    <property type="entry name" value="ENOYL-COA HYDRATASE-RELATED"/>
    <property type="match status" value="1"/>
</dbReference>
<dbReference type="InterPro" id="IPR014748">
    <property type="entry name" value="Enoyl-CoA_hydra_C"/>
</dbReference>
<reference evidence="4 6" key="2">
    <citation type="journal article" date="2013" name="Environ. Sci. Technol.">
        <title>The 4-tert-butylphenol-utilizing bacterium Sphingobium fuliginis OMI can degrade bisphenols via phenolic ring hydroxylation and meta-cleavage pathway.</title>
        <authorList>
            <person name="Ogata Y."/>
            <person name="Goda S."/>
            <person name="Toyama T."/>
            <person name="Sei K."/>
            <person name="Ike M."/>
        </authorList>
    </citation>
    <scope>NUCLEOTIDE SEQUENCE [LARGE SCALE GENOMIC DNA]</scope>
    <source>
        <strain evidence="4 6">OMI</strain>
    </source>
</reference>
<dbReference type="Gene3D" id="1.10.12.10">
    <property type="entry name" value="Lyase 2-enoyl-coa Hydratase, Chain A, domain 2"/>
    <property type="match status" value="1"/>
</dbReference>
<dbReference type="PROSITE" id="PS00166">
    <property type="entry name" value="ENOYL_COA_HYDRATASE"/>
    <property type="match status" value="1"/>
</dbReference>
<keyword evidence="2 4" id="KW-0456">Lyase</keyword>
<evidence type="ECO:0000313" key="6">
    <source>
        <dbReference type="Proteomes" id="UP000221538"/>
    </source>
</evidence>
<evidence type="ECO:0000313" key="5">
    <source>
        <dbReference type="EMBL" id="QOT71758.1"/>
    </source>
</evidence>
<evidence type="ECO:0000313" key="4">
    <source>
        <dbReference type="EMBL" id="GAY22560.1"/>
    </source>
</evidence>